<proteinExistence type="predicted"/>
<dbReference type="RefSeq" id="XP_041291752.1">
    <property type="nucleotide sequence ID" value="XM_041440534.1"/>
</dbReference>
<evidence type="ECO:0000313" key="2">
    <source>
        <dbReference type="Proteomes" id="UP000823399"/>
    </source>
</evidence>
<gene>
    <name evidence="1" type="ORF">F5147DRAFT_761562</name>
</gene>
<comment type="caution">
    <text evidence="1">The sequence shown here is derived from an EMBL/GenBank/DDBJ whole genome shotgun (WGS) entry which is preliminary data.</text>
</comment>
<name>A0A9P7F4Q4_9AGAM</name>
<protein>
    <submittedName>
        <fullName evidence="1">Uncharacterized protein</fullName>
    </submittedName>
</protein>
<dbReference type="GeneID" id="64702793"/>
<dbReference type="OrthoDB" id="2693359at2759"/>
<organism evidence="1 2">
    <name type="scientific">Suillus discolor</name>
    <dbReference type="NCBI Taxonomy" id="1912936"/>
    <lineage>
        <taxon>Eukaryota</taxon>
        <taxon>Fungi</taxon>
        <taxon>Dikarya</taxon>
        <taxon>Basidiomycota</taxon>
        <taxon>Agaricomycotina</taxon>
        <taxon>Agaricomycetes</taxon>
        <taxon>Agaricomycetidae</taxon>
        <taxon>Boletales</taxon>
        <taxon>Suillineae</taxon>
        <taxon>Suillaceae</taxon>
        <taxon>Suillus</taxon>
    </lineage>
</organism>
<sequence>MSMVLRDVCDGVIELRDHLYDLENVIEAGNTSSPCTHVLAAKLGEGVLRVEMQHSHSQTCWVSEHMTLAPSSQISLLNLNLNVAAGYAEPNLGQLYLLLNFNVAAGDAKPASFISSFPIKF</sequence>
<dbReference type="EMBL" id="JABBWM010000034">
    <property type="protein sequence ID" value="KAG2106724.1"/>
    <property type="molecule type" value="Genomic_DNA"/>
</dbReference>
<keyword evidence="2" id="KW-1185">Reference proteome</keyword>
<reference evidence="1" key="1">
    <citation type="journal article" date="2020" name="New Phytol.">
        <title>Comparative genomics reveals dynamic genome evolution in host specialist ectomycorrhizal fungi.</title>
        <authorList>
            <person name="Lofgren L.A."/>
            <person name="Nguyen N.H."/>
            <person name="Vilgalys R."/>
            <person name="Ruytinx J."/>
            <person name="Liao H.L."/>
            <person name="Branco S."/>
            <person name="Kuo A."/>
            <person name="LaButti K."/>
            <person name="Lipzen A."/>
            <person name="Andreopoulos W."/>
            <person name="Pangilinan J."/>
            <person name="Riley R."/>
            <person name="Hundley H."/>
            <person name="Na H."/>
            <person name="Barry K."/>
            <person name="Grigoriev I.V."/>
            <person name="Stajich J.E."/>
            <person name="Kennedy P.G."/>
        </authorList>
    </citation>
    <scope>NUCLEOTIDE SEQUENCE</scope>
    <source>
        <strain evidence="1">FC423</strain>
    </source>
</reference>
<accession>A0A9P7F4Q4</accession>
<dbReference type="Proteomes" id="UP000823399">
    <property type="component" value="Unassembled WGS sequence"/>
</dbReference>
<dbReference type="AlphaFoldDB" id="A0A9P7F4Q4"/>
<evidence type="ECO:0000313" key="1">
    <source>
        <dbReference type="EMBL" id="KAG2106724.1"/>
    </source>
</evidence>